<reference evidence="1" key="1">
    <citation type="submission" date="2021-06" db="EMBL/GenBank/DDBJ databases">
        <title>Complete genome sequence of Nocardioides sp. G188.</title>
        <authorList>
            <person name="Im W.-T."/>
        </authorList>
    </citation>
    <scope>NUCLEOTIDE SEQUENCE</scope>
    <source>
        <strain evidence="1">G188</strain>
    </source>
</reference>
<dbReference type="AlphaFoldDB" id="A0A975T204"/>
<name>A0A975T204_9ACTN</name>
<dbReference type="PANTHER" id="PTHR36454">
    <property type="entry name" value="LMO2823 PROTEIN"/>
    <property type="match status" value="1"/>
</dbReference>
<proteinExistence type="predicted"/>
<organism evidence="1 2">
    <name type="scientific">Nocardioides panacis</name>
    <dbReference type="NCBI Taxonomy" id="2849501"/>
    <lineage>
        <taxon>Bacteria</taxon>
        <taxon>Bacillati</taxon>
        <taxon>Actinomycetota</taxon>
        <taxon>Actinomycetes</taxon>
        <taxon>Propionibacteriales</taxon>
        <taxon>Nocardioidaceae</taxon>
        <taxon>Nocardioides</taxon>
    </lineage>
</organism>
<keyword evidence="2" id="KW-1185">Reference proteome</keyword>
<accession>A0A975T204</accession>
<gene>
    <name evidence="1" type="ORF">KRR39_10945</name>
</gene>
<dbReference type="RefSeq" id="WP_216942044.1">
    <property type="nucleotide sequence ID" value="NZ_CP077062.1"/>
</dbReference>
<dbReference type="Proteomes" id="UP000683575">
    <property type="component" value="Chromosome"/>
</dbReference>
<protein>
    <submittedName>
        <fullName evidence="1">DUF1015 domain-containing protein</fullName>
    </submittedName>
</protein>
<dbReference type="Pfam" id="PF06245">
    <property type="entry name" value="DUF1015"/>
    <property type="match status" value="1"/>
</dbReference>
<dbReference type="EMBL" id="CP077062">
    <property type="protein sequence ID" value="QWZ10198.1"/>
    <property type="molecule type" value="Genomic_DNA"/>
</dbReference>
<sequence>MVSDAHPTPPPGTGDRRPFTLSAFRGLRFDPATVGDLGTVISPPYDVLDADTVRDLEATNRRNIVRLILSRRFERPYLAVRARLLKWREKGYLRADDDPALYLYEYVADGTTVRGLIGLAGLRTEDERVILPHEDVMPGPVDDRTVLMRTTETNLEPILLVHEGTERLRALISDAAVDDPSAQFVALDGSVHRLWAVADPAVVDAIGVELAGTQALIADGHHRYAAYLRLQAELRDPDAPDGTSPWDSGLALLVDQRDHPLHIGPIHRSVGALTMADVSEISADRDDDFATFPDREAAFAALVPATAEQSADSVAFVVSDGRAWAVLRTKRTSPVDASVLHEVLLPAWGVAEEQIGYHHSLDQALHTTARQPGIVVAVHPPTVAQVMETAAAGVRMPRKSTSFAPKPRMGVVMRDLHDA</sequence>
<evidence type="ECO:0000313" key="1">
    <source>
        <dbReference type="EMBL" id="QWZ10198.1"/>
    </source>
</evidence>
<evidence type="ECO:0000313" key="2">
    <source>
        <dbReference type="Proteomes" id="UP000683575"/>
    </source>
</evidence>
<dbReference type="InterPro" id="IPR008323">
    <property type="entry name" value="UCP033563"/>
</dbReference>
<dbReference type="KEGG" id="nps:KRR39_10945"/>
<dbReference type="PANTHER" id="PTHR36454:SF1">
    <property type="entry name" value="DUF1015 DOMAIN-CONTAINING PROTEIN"/>
    <property type="match status" value="1"/>
</dbReference>